<protein>
    <submittedName>
        <fullName evidence="2">Uncharacterized protein</fullName>
    </submittedName>
</protein>
<dbReference type="Ensembl" id="ENSMICT00000072965.1">
    <property type="protein sequence ID" value="ENSMICP00000051500.1"/>
    <property type="gene ID" value="ENSMICG00000048979.1"/>
</dbReference>
<evidence type="ECO:0000313" key="2">
    <source>
        <dbReference type="Ensembl" id="ENSMICP00000051500.1"/>
    </source>
</evidence>
<reference evidence="2" key="3">
    <citation type="submission" date="2025-09" db="UniProtKB">
        <authorList>
            <consortium name="Ensembl"/>
        </authorList>
    </citation>
    <scope>IDENTIFICATION</scope>
</reference>
<sequence>MFSARRSVARDWLHSVVFIVAARRGPGPHFPVPNTCNRQSSRWALGHTPQLPPWHCMQTMLAVPPCPGHPECPPWVPDLSHLHRHLLPRSPPPLVPDTPCPPLSWDKPGEGR</sequence>
<keyword evidence="3" id="KW-1185">Reference proteome</keyword>
<name>A0A8C5YHE2_MICMU</name>
<dbReference type="EMBL" id="ABDC03000475">
    <property type="status" value="NOT_ANNOTATED_CDS"/>
    <property type="molecule type" value="Genomic_DNA"/>
</dbReference>
<dbReference type="Proteomes" id="UP000694394">
    <property type="component" value="Chromosome 1"/>
</dbReference>
<reference evidence="2" key="1">
    <citation type="submission" date="2016-12" db="EMBL/GenBank/DDBJ databases">
        <title>Mouse lemur reference genome and diversity panel.</title>
        <authorList>
            <person name="Harris R."/>
            <person name="Larsen P."/>
            <person name="Liu Y."/>
            <person name="Hughes D.S."/>
            <person name="Murali S."/>
            <person name="Raveendran M."/>
            <person name="Korchina V."/>
            <person name="Wang M."/>
            <person name="Jhangiani S."/>
            <person name="Bandaranaike D."/>
            <person name="Bellair M."/>
            <person name="Blankenburg K."/>
            <person name="Chao H."/>
            <person name="Dahdouli M."/>
            <person name="Dinh H."/>
            <person name="Doddapaneni H."/>
            <person name="English A."/>
            <person name="Firestine M."/>
            <person name="Gnanaolivu R."/>
            <person name="Gross S."/>
            <person name="Hernandez B."/>
            <person name="Javaid M."/>
            <person name="Jayaseelan J."/>
            <person name="Jones J."/>
            <person name="Khan Z."/>
            <person name="Kovar C."/>
            <person name="Kurapati P."/>
            <person name="Le B."/>
            <person name="Lee S."/>
            <person name="Li M."/>
            <person name="Mathew T."/>
            <person name="Narasimhan A."/>
            <person name="Ngo D."/>
            <person name="Nguyen L."/>
            <person name="Okwuonu G."/>
            <person name="Ongeri F."/>
            <person name="Osuji N."/>
            <person name="Pu L.-L."/>
            <person name="Puazo M."/>
            <person name="Quiroz J."/>
            <person name="Raj R."/>
            <person name="Rajbhandari K."/>
            <person name="Reid J.G."/>
            <person name="Santibanez J."/>
            <person name="Sexton D."/>
            <person name="Skinner E."/>
            <person name="Vee V."/>
            <person name="Weissenberger G."/>
            <person name="Wu Y."/>
            <person name="Xin Y."/>
            <person name="Han Y."/>
            <person name="Campbell C."/>
            <person name="Brown A."/>
            <person name="Sullivan B."/>
            <person name="Shelton J."/>
            <person name="Brown S."/>
            <person name="Dudchenko O."/>
            <person name="Machol I."/>
            <person name="Durand N."/>
            <person name="Shamim M."/>
            <person name="Lieberman A."/>
            <person name="Muzny D.M."/>
            <person name="Richards S."/>
            <person name="Yoder A."/>
            <person name="Worley K.C."/>
            <person name="Rogers J."/>
            <person name="Gibbs R.A."/>
        </authorList>
    </citation>
    <scope>NUCLEOTIDE SEQUENCE [LARGE SCALE GENOMIC DNA]</scope>
</reference>
<reference evidence="2" key="2">
    <citation type="submission" date="2025-08" db="UniProtKB">
        <authorList>
            <consortium name="Ensembl"/>
        </authorList>
    </citation>
    <scope>IDENTIFICATION</scope>
</reference>
<proteinExistence type="predicted"/>
<evidence type="ECO:0000256" key="1">
    <source>
        <dbReference type="SAM" id="MobiDB-lite"/>
    </source>
</evidence>
<evidence type="ECO:0000313" key="3">
    <source>
        <dbReference type="Proteomes" id="UP000694394"/>
    </source>
</evidence>
<feature type="region of interest" description="Disordered" evidence="1">
    <location>
        <begin position="87"/>
        <end position="112"/>
    </location>
</feature>
<organism evidence="2 3">
    <name type="scientific">Microcebus murinus</name>
    <name type="common">Gray mouse lemur</name>
    <name type="synonym">Lemur murinus</name>
    <dbReference type="NCBI Taxonomy" id="30608"/>
    <lineage>
        <taxon>Eukaryota</taxon>
        <taxon>Metazoa</taxon>
        <taxon>Chordata</taxon>
        <taxon>Craniata</taxon>
        <taxon>Vertebrata</taxon>
        <taxon>Euteleostomi</taxon>
        <taxon>Mammalia</taxon>
        <taxon>Eutheria</taxon>
        <taxon>Euarchontoglires</taxon>
        <taxon>Primates</taxon>
        <taxon>Strepsirrhini</taxon>
        <taxon>Lemuriformes</taxon>
        <taxon>Cheirogaleidae</taxon>
        <taxon>Microcebus</taxon>
    </lineage>
</organism>
<dbReference type="AlphaFoldDB" id="A0A8C5YHE2"/>
<accession>A0A8C5YHE2</accession>
<feature type="compositionally biased region" description="Pro residues" evidence="1">
    <location>
        <begin position="89"/>
        <end position="102"/>
    </location>
</feature>